<evidence type="ECO:0000256" key="1">
    <source>
        <dbReference type="SAM" id="MobiDB-lite"/>
    </source>
</evidence>
<dbReference type="PANTHER" id="PTHR36516">
    <property type="entry name" value="PROTEIN CBG04168-RELATED"/>
    <property type="match status" value="1"/>
</dbReference>
<evidence type="ECO:0000313" key="3">
    <source>
        <dbReference type="WBParaSite" id="PTRK_0000286700.1"/>
    </source>
</evidence>
<feature type="compositionally biased region" description="Low complexity" evidence="1">
    <location>
        <begin position="188"/>
        <end position="200"/>
    </location>
</feature>
<feature type="compositionally biased region" description="Low complexity" evidence="1">
    <location>
        <begin position="254"/>
        <end position="265"/>
    </location>
</feature>
<feature type="compositionally biased region" description="Low complexity" evidence="1">
    <location>
        <begin position="233"/>
        <end position="247"/>
    </location>
</feature>
<dbReference type="PANTHER" id="PTHR36516:SF5">
    <property type="entry name" value="DOMON DOMAIN-CONTAINING PROTEIN"/>
    <property type="match status" value="1"/>
</dbReference>
<feature type="compositionally biased region" description="Low complexity" evidence="1">
    <location>
        <begin position="134"/>
        <end position="162"/>
    </location>
</feature>
<dbReference type="Proteomes" id="UP000038045">
    <property type="component" value="Unplaced"/>
</dbReference>
<dbReference type="WBParaSite" id="PTRK_0000286700.1">
    <property type="protein sequence ID" value="PTRK_0000286700.1"/>
    <property type="gene ID" value="PTRK_0000286700"/>
</dbReference>
<feature type="compositionally biased region" description="Low complexity" evidence="1">
    <location>
        <begin position="302"/>
        <end position="347"/>
    </location>
</feature>
<accession>A0A0N4Z6R2</accession>
<evidence type="ECO:0000313" key="2">
    <source>
        <dbReference type="Proteomes" id="UP000038045"/>
    </source>
</evidence>
<feature type="region of interest" description="Disordered" evidence="1">
    <location>
        <begin position="284"/>
        <end position="347"/>
    </location>
</feature>
<sequence>MGTYEYKDGNYHLTKVNEPAESVQMCNMRDVCVTDYGDEIAKDAAPEVNEKSENELNGGSQGIEPIIPEGEDEIIQVKKRVEESSPNSVNETTTLANVNSTTTIANVESTTVLITVESTTLNIDNTTKLIDQTTTTVSNENVSSSSPSNIPESENEENNSTPLVSKNTTEILSELGSGVEVTSKPNEDTSTIQITTDTTSKSNLEELKKDEPINFSTTEGTSNSTTPENITGSTPTLSSELETTTSSVINNQETTTSSISSTTTSAELDTSSEVSINSKLNLNVTTNNTSLNSNESKEFDNSNENNNNNNDNTSSIKLQDTTTSQILSSTTTDIPTTTTTLNGGEQTLTTTIVPGESLTTTTVTVESTTTTNNDNNTTTSLDSINTSTPQTINKFLESHESNNSKENKDAINQLKNDNNEKANTCSPTHKDLYICESYMNEYLNRVDTWAKQRGETLDNQLWKACSLLKKVPHVPTLCCQIFNFKCGSHITAPPPSTTISTLV</sequence>
<feature type="region of interest" description="Disordered" evidence="1">
    <location>
        <begin position="134"/>
        <end position="164"/>
    </location>
</feature>
<reference evidence="3" key="1">
    <citation type="submission" date="2017-02" db="UniProtKB">
        <authorList>
            <consortium name="WormBaseParasite"/>
        </authorList>
    </citation>
    <scope>IDENTIFICATION</scope>
</reference>
<feature type="compositionally biased region" description="Polar residues" evidence="1">
    <location>
        <begin position="214"/>
        <end position="232"/>
    </location>
</feature>
<name>A0A0N4Z6R2_PARTI</name>
<organism evidence="2 3">
    <name type="scientific">Parastrongyloides trichosuri</name>
    <name type="common">Possum-specific nematode worm</name>
    <dbReference type="NCBI Taxonomy" id="131310"/>
    <lineage>
        <taxon>Eukaryota</taxon>
        <taxon>Metazoa</taxon>
        <taxon>Ecdysozoa</taxon>
        <taxon>Nematoda</taxon>
        <taxon>Chromadorea</taxon>
        <taxon>Rhabditida</taxon>
        <taxon>Tylenchina</taxon>
        <taxon>Panagrolaimomorpha</taxon>
        <taxon>Strongyloidoidea</taxon>
        <taxon>Strongyloididae</taxon>
        <taxon>Parastrongyloides</taxon>
    </lineage>
</organism>
<feature type="region of interest" description="Disordered" evidence="1">
    <location>
        <begin position="47"/>
        <end position="66"/>
    </location>
</feature>
<proteinExistence type="predicted"/>
<feature type="compositionally biased region" description="Basic and acidic residues" evidence="1">
    <location>
        <begin position="203"/>
        <end position="212"/>
    </location>
</feature>
<feature type="region of interest" description="Disordered" evidence="1">
    <location>
        <begin position="176"/>
        <end position="272"/>
    </location>
</feature>
<protein>
    <submittedName>
        <fullName evidence="3">SCP domain-containing protein</fullName>
    </submittedName>
</protein>
<dbReference type="AlphaFoldDB" id="A0A0N4Z6R2"/>
<keyword evidence="2" id="KW-1185">Reference proteome</keyword>
<feature type="compositionally biased region" description="Low complexity" evidence="1">
    <location>
        <begin position="284"/>
        <end position="294"/>
    </location>
</feature>